<feature type="region of interest" description="Disordered" evidence="1">
    <location>
        <begin position="1"/>
        <end position="23"/>
    </location>
</feature>
<organism evidence="2">
    <name type="scientific">Thermosporothrix sp. COM3</name>
    <dbReference type="NCBI Taxonomy" id="2490863"/>
    <lineage>
        <taxon>Bacteria</taxon>
        <taxon>Bacillati</taxon>
        <taxon>Chloroflexota</taxon>
        <taxon>Ktedonobacteria</taxon>
        <taxon>Ktedonobacterales</taxon>
        <taxon>Thermosporotrichaceae</taxon>
        <taxon>Thermosporothrix</taxon>
    </lineage>
</organism>
<gene>
    <name evidence="2" type="ORF">KTC_12870</name>
</gene>
<evidence type="ECO:0000313" key="2">
    <source>
        <dbReference type="EMBL" id="BBH86536.1"/>
    </source>
</evidence>
<name>A0A455SFL1_9CHLR</name>
<sequence length="54" mass="5703">MRQRKERDNVHKAISEGATGGSASVQACQGGVVARQALGLVWLKRLVGAMLPVT</sequence>
<evidence type="ECO:0000256" key="1">
    <source>
        <dbReference type="SAM" id="MobiDB-lite"/>
    </source>
</evidence>
<protein>
    <submittedName>
        <fullName evidence="2">Uncharacterized protein</fullName>
    </submittedName>
</protein>
<dbReference type="PROSITE" id="PS51257">
    <property type="entry name" value="PROKAR_LIPOPROTEIN"/>
    <property type="match status" value="1"/>
</dbReference>
<dbReference type="EMBL" id="AP019376">
    <property type="protein sequence ID" value="BBH86536.1"/>
    <property type="molecule type" value="Genomic_DNA"/>
</dbReference>
<reference evidence="2" key="1">
    <citation type="submission" date="2018-12" db="EMBL/GenBank/DDBJ databases">
        <title>Novel natural products biosynthetic potential of the class Ktedonobacteria.</title>
        <authorList>
            <person name="Zheng Y."/>
            <person name="Saitou A."/>
            <person name="Wang C.M."/>
            <person name="Toyoda A."/>
            <person name="Minakuchi Y."/>
            <person name="Sekiguchi Y."/>
            <person name="Ueda K."/>
            <person name="Takano H."/>
            <person name="Sakai Y."/>
            <person name="Yokota A."/>
            <person name="Yabe S."/>
        </authorList>
    </citation>
    <scope>NUCLEOTIDE SEQUENCE</scope>
    <source>
        <strain evidence="2">COM3</strain>
    </source>
</reference>
<accession>A0A455SFL1</accession>
<feature type="compositionally biased region" description="Basic and acidic residues" evidence="1">
    <location>
        <begin position="1"/>
        <end position="14"/>
    </location>
</feature>
<dbReference type="AlphaFoldDB" id="A0A455SFL1"/>
<proteinExistence type="predicted"/>